<gene>
    <name evidence="1" type="ORF">E0F88_30330</name>
</gene>
<reference evidence="1 2" key="1">
    <citation type="submission" date="2019-03" db="EMBL/GenBank/DDBJ databases">
        <title>Dyadobacter AR-3-6 sp. nov., isolated from arctic soil.</title>
        <authorList>
            <person name="Chaudhary D.K."/>
        </authorList>
    </citation>
    <scope>NUCLEOTIDE SEQUENCE [LARGE SCALE GENOMIC DNA]</scope>
    <source>
        <strain evidence="1 2">AR-3-6</strain>
    </source>
</reference>
<dbReference type="OrthoDB" id="960108at2"/>
<evidence type="ECO:0000313" key="1">
    <source>
        <dbReference type="EMBL" id="TDE09588.1"/>
    </source>
</evidence>
<accession>A0A4V2Z2N8</accession>
<sequence>MSNNELWGMKKEQHKSQQRYHQLYLRWKSSGKGARVFCEQESVKYSTFWYWAKRFKTNTLPEAEFIEMKVNKIEVKSSQPVAELRVTDKSALVFYELPEPAWVKALLA</sequence>
<organism evidence="1 2">
    <name type="scientific">Dyadobacter psychrotolerans</name>
    <dbReference type="NCBI Taxonomy" id="2541721"/>
    <lineage>
        <taxon>Bacteria</taxon>
        <taxon>Pseudomonadati</taxon>
        <taxon>Bacteroidota</taxon>
        <taxon>Cytophagia</taxon>
        <taxon>Cytophagales</taxon>
        <taxon>Spirosomataceae</taxon>
        <taxon>Dyadobacter</taxon>
    </lineage>
</organism>
<dbReference type="EMBL" id="SMFL01000019">
    <property type="protein sequence ID" value="TDE09588.1"/>
    <property type="molecule type" value="Genomic_DNA"/>
</dbReference>
<evidence type="ECO:0000313" key="2">
    <source>
        <dbReference type="Proteomes" id="UP000294850"/>
    </source>
</evidence>
<dbReference type="AlphaFoldDB" id="A0A4V2Z2N8"/>
<keyword evidence="2" id="KW-1185">Reference proteome</keyword>
<comment type="caution">
    <text evidence="1">The sequence shown here is derived from an EMBL/GenBank/DDBJ whole genome shotgun (WGS) entry which is preliminary data.</text>
</comment>
<dbReference type="NCBIfam" id="NF047593">
    <property type="entry name" value="IS66_ISAeme5_TnpA"/>
    <property type="match status" value="1"/>
</dbReference>
<dbReference type="Proteomes" id="UP000294850">
    <property type="component" value="Unassembled WGS sequence"/>
</dbReference>
<proteinExistence type="predicted"/>
<protein>
    <submittedName>
        <fullName evidence="1">Uncharacterized protein</fullName>
    </submittedName>
</protein>
<dbReference type="RefSeq" id="WP_131962092.1">
    <property type="nucleotide sequence ID" value="NZ_SMFL01000019.1"/>
</dbReference>
<name>A0A4V2Z2N8_9BACT</name>